<evidence type="ECO:0000313" key="3">
    <source>
        <dbReference type="Proteomes" id="UP000194218"/>
    </source>
</evidence>
<dbReference type="KEGG" id="smao:CAG99_02680"/>
<protein>
    <submittedName>
        <fullName evidence="2">Uncharacterized protein</fullName>
    </submittedName>
</protein>
<evidence type="ECO:0000313" key="2">
    <source>
        <dbReference type="EMBL" id="ARQ67885.1"/>
    </source>
</evidence>
<keyword evidence="3" id="KW-1185">Reference proteome</keyword>
<accession>A0A1W7CT09</accession>
<dbReference type="OrthoDB" id="6064656at2"/>
<name>A0A1W7CT09_9ACTN</name>
<sequence length="158" mass="16556">MPDELPISSAADEFERLLGEESPGAALTLAPVLDAFARFAGVAFDVPDAPDADGCVLTHGVTEGLEGKTFTVRVSRGLRSPGGTEPDHVRVFCELGYEAAEPYDELGSRAESWFRGSDPEDFATWWRAVTGPLRASGLDDASPSSVEIGADDGSAPAG</sequence>
<feature type="region of interest" description="Disordered" evidence="1">
    <location>
        <begin position="135"/>
        <end position="158"/>
    </location>
</feature>
<organism evidence="2 3">
    <name type="scientific">Streptomyces marincola</name>
    <dbReference type="NCBI Taxonomy" id="2878388"/>
    <lineage>
        <taxon>Bacteria</taxon>
        <taxon>Bacillati</taxon>
        <taxon>Actinomycetota</taxon>
        <taxon>Actinomycetes</taxon>
        <taxon>Kitasatosporales</taxon>
        <taxon>Streptomycetaceae</taxon>
        <taxon>Streptomyces</taxon>
    </lineage>
</organism>
<proteinExistence type="predicted"/>
<reference evidence="2 3" key="1">
    <citation type="submission" date="2017-05" db="EMBL/GenBank/DDBJ databases">
        <title>Complete genome sequence of Streptomyces sp. SCSIO 03032 revealed the diverse biosynthetic pathways for its bioactive secondary metabolites.</title>
        <authorList>
            <person name="Ma L."/>
            <person name="Zhu Y."/>
            <person name="Zhang W."/>
            <person name="Zhang G."/>
            <person name="Tian X."/>
            <person name="Zhang S."/>
            <person name="Zhang C."/>
        </authorList>
    </citation>
    <scope>NUCLEOTIDE SEQUENCE [LARGE SCALE GENOMIC DNA]</scope>
    <source>
        <strain evidence="2 3">SCSIO 03032</strain>
    </source>
</reference>
<dbReference type="AlphaFoldDB" id="A0A1W7CT09"/>
<dbReference type="Proteomes" id="UP000194218">
    <property type="component" value="Chromosome"/>
</dbReference>
<gene>
    <name evidence="2" type="ORF">CAG99_02680</name>
</gene>
<dbReference type="EMBL" id="CP021121">
    <property type="protein sequence ID" value="ARQ67885.1"/>
    <property type="molecule type" value="Genomic_DNA"/>
</dbReference>
<evidence type="ECO:0000256" key="1">
    <source>
        <dbReference type="SAM" id="MobiDB-lite"/>
    </source>
</evidence>
<dbReference type="RefSeq" id="WP_086157409.1">
    <property type="nucleotide sequence ID" value="NZ_CP021121.1"/>
</dbReference>